<accession>A0A433UKT4</accession>
<gene>
    <name evidence="4" type="ORF">DSM106972_093540</name>
</gene>
<dbReference type="Pfam" id="PF00030">
    <property type="entry name" value="Crystall"/>
    <property type="match status" value="1"/>
</dbReference>
<evidence type="ECO:0000313" key="5">
    <source>
        <dbReference type="Proteomes" id="UP000271624"/>
    </source>
</evidence>
<dbReference type="Proteomes" id="UP000271624">
    <property type="component" value="Unassembled WGS sequence"/>
</dbReference>
<dbReference type="OrthoDB" id="517442at2"/>
<reference evidence="4" key="2">
    <citation type="journal article" date="2019" name="Genome Biol. Evol.">
        <title>Day and night: Metabolic profiles and evolutionary relationships of six axenic non-marine cyanobacteria.</title>
        <authorList>
            <person name="Will S.E."/>
            <person name="Henke P."/>
            <person name="Boedeker C."/>
            <person name="Huang S."/>
            <person name="Brinkmann H."/>
            <person name="Rohde M."/>
            <person name="Jarek M."/>
            <person name="Friedl T."/>
            <person name="Seufert S."/>
            <person name="Schumacher M."/>
            <person name="Overmann J."/>
            <person name="Neumann-Schaal M."/>
            <person name="Petersen J."/>
        </authorList>
    </citation>
    <scope>NUCLEOTIDE SEQUENCE [LARGE SCALE GENOMIC DNA]</scope>
    <source>
        <strain evidence="4">PCC 7102</strain>
    </source>
</reference>
<evidence type="ECO:0000259" key="3">
    <source>
        <dbReference type="PROSITE" id="PS50915"/>
    </source>
</evidence>
<dbReference type="AlphaFoldDB" id="A0A433UKT4"/>
<reference evidence="4" key="1">
    <citation type="submission" date="2018-12" db="EMBL/GenBank/DDBJ databases">
        <authorList>
            <person name="Will S."/>
            <person name="Neumann-Schaal M."/>
            <person name="Henke P."/>
        </authorList>
    </citation>
    <scope>NUCLEOTIDE SEQUENCE</scope>
    <source>
        <strain evidence="4">PCC 7102</strain>
    </source>
</reference>
<feature type="domain" description="Beta/gamma crystallin 'Greek key'" evidence="3">
    <location>
        <begin position="43"/>
        <end position="81"/>
    </location>
</feature>
<keyword evidence="2" id="KW-0677">Repeat</keyword>
<dbReference type="SUPFAM" id="SSF49695">
    <property type="entry name" value="gamma-Crystallin-like"/>
    <property type="match status" value="1"/>
</dbReference>
<dbReference type="SMART" id="SM00247">
    <property type="entry name" value="XTALbg"/>
    <property type="match status" value="1"/>
</dbReference>
<proteinExistence type="inferred from homology"/>
<name>A0A433UKT4_9CYAN</name>
<protein>
    <recommendedName>
        <fullName evidence="3">Beta/gamma crystallin 'Greek key' domain-containing protein</fullName>
    </recommendedName>
</protein>
<comment type="caution">
    <text evidence="4">The sequence shown here is derived from an EMBL/GenBank/DDBJ whole genome shotgun (WGS) entry which is preliminary data.</text>
</comment>
<dbReference type="EMBL" id="RSCL01000049">
    <property type="protein sequence ID" value="RUS94369.1"/>
    <property type="molecule type" value="Genomic_DNA"/>
</dbReference>
<evidence type="ECO:0000313" key="4">
    <source>
        <dbReference type="EMBL" id="RUS94369.1"/>
    </source>
</evidence>
<dbReference type="Gene3D" id="2.60.20.10">
    <property type="entry name" value="Crystallins"/>
    <property type="match status" value="1"/>
</dbReference>
<organism evidence="4 5">
    <name type="scientific">Dulcicalothrix desertica PCC 7102</name>
    <dbReference type="NCBI Taxonomy" id="232991"/>
    <lineage>
        <taxon>Bacteria</taxon>
        <taxon>Bacillati</taxon>
        <taxon>Cyanobacteriota</taxon>
        <taxon>Cyanophyceae</taxon>
        <taxon>Nostocales</taxon>
        <taxon>Calotrichaceae</taxon>
        <taxon>Dulcicalothrix</taxon>
    </lineage>
</organism>
<dbReference type="InterPro" id="IPR001064">
    <property type="entry name" value="Beta/gamma_crystallin"/>
</dbReference>
<evidence type="ECO:0000256" key="1">
    <source>
        <dbReference type="ARBA" id="ARBA00009646"/>
    </source>
</evidence>
<sequence>MFTAKKSNQGKFNSRITAVGLLIASAMGGFALQIVPVSAQKTPDVILYEGRNFTGRAIRLTKGVDSLGRFNNKTSSIKVLNNQKWQFWAKKNKKGRSIILSPGNYPNLNLNNDIESLKGLK</sequence>
<dbReference type="PROSITE" id="PS50915">
    <property type="entry name" value="CRYSTALLIN_BETA_GAMMA"/>
    <property type="match status" value="1"/>
</dbReference>
<dbReference type="InterPro" id="IPR011024">
    <property type="entry name" value="G_crystallin-like"/>
</dbReference>
<comment type="similarity">
    <text evidence="1">Belongs to the beta/gamma-crystallin family.</text>
</comment>
<dbReference type="RefSeq" id="WP_127087282.1">
    <property type="nucleotide sequence ID" value="NZ_RSCL01000049.1"/>
</dbReference>
<keyword evidence="5" id="KW-1185">Reference proteome</keyword>
<evidence type="ECO:0000256" key="2">
    <source>
        <dbReference type="ARBA" id="ARBA00022737"/>
    </source>
</evidence>